<dbReference type="InterPro" id="IPR001950">
    <property type="entry name" value="SUI1"/>
</dbReference>
<dbReference type="PROSITE" id="PS50296">
    <property type="entry name" value="SUI1"/>
    <property type="match status" value="1"/>
</dbReference>
<dbReference type="Pfam" id="PF17832">
    <property type="entry name" value="Pre-PUA"/>
    <property type="match status" value="1"/>
</dbReference>
<evidence type="ECO:0000313" key="3">
    <source>
        <dbReference type="Proteomes" id="UP001445335"/>
    </source>
</evidence>
<name>A0AAW1SJP9_9CHLO</name>
<dbReference type="Pfam" id="PF26292">
    <property type="entry name" value="PUA_elF2D"/>
    <property type="match status" value="1"/>
</dbReference>
<dbReference type="PROSITE" id="PS50890">
    <property type="entry name" value="PUA"/>
    <property type="match status" value="1"/>
</dbReference>
<dbReference type="InterPro" id="IPR036877">
    <property type="entry name" value="SUI1_dom_sf"/>
</dbReference>
<accession>A0AAW1SJP9</accession>
<protein>
    <recommendedName>
        <fullName evidence="1">SUI1 domain-containing protein</fullName>
    </recommendedName>
</protein>
<dbReference type="SUPFAM" id="SSF88697">
    <property type="entry name" value="PUA domain-like"/>
    <property type="match status" value="1"/>
</dbReference>
<dbReference type="InterPro" id="IPR015947">
    <property type="entry name" value="PUA-like_sf"/>
</dbReference>
<dbReference type="Gene3D" id="3.10.400.20">
    <property type="match status" value="1"/>
</dbReference>
<proteinExistence type="predicted"/>
<dbReference type="Gene3D" id="3.30.780.10">
    <property type="entry name" value="SUI1-like domain"/>
    <property type="match status" value="1"/>
</dbReference>
<dbReference type="InterPro" id="IPR048248">
    <property type="entry name" value="PUA_eIF2d-like"/>
</dbReference>
<reference evidence="2 3" key="1">
    <citation type="journal article" date="2024" name="Nat. Commun.">
        <title>Phylogenomics reveals the evolutionary origins of lichenization in chlorophyte algae.</title>
        <authorList>
            <person name="Puginier C."/>
            <person name="Libourel C."/>
            <person name="Otte J."/>
            <person name="Skaloud P."/>
            <person name="Haon M."/>
            <person name="Grisel S."/>
            <person name="Petersen M."/>
            <person name="Berrin J.G."/>
            <person name="Delaux P.M."/>
            <person name="Dal Grande F."/>
            <person name="Keller J."/>
        </authorList>
    </citation>
    <scope>NUCLEOTIDE SEQUENCE [LARGE SCALE GENOMIC DNA]</scope>
    <source>
        <strain evidence="2 3">SAG 245.80</strain>
    </source>
</reference>
<dbReference type="Pfam" id="PF25304">
    <property type="entry name" value="WHD_eIF2D"/>
    <property type="match status" value="1"/>
</dbReference>
<sequence>MFKKAVSVQTTRPLSGKDVKALRRSIQLQYDLEEDALAQLLPAKAEIALLKLSNRATAYTANAGSPLFFDPSGRGELLVPTVYALWLCPELLPPIYTYSEVSPKVLGGADLFLQGWIVPDGGLGQFASGDLRCVCIPQSPFPFAVGTLEVGSADVAKTGLKGKGLKLLHCYTDQLWGLGDKSVPDPGFTPQRIFPQVSTGDAPTAAADSQAEAASSGAAGAAAGSLEAPAPPVPESQDQLLEYCLLAGLRRVPPTELPCLTSDFYSKYMLPAKPAGANVDVKKSSYKKLSKLLTTFEKKGVLSQKVIHKQDNLNAVNASHALLTSFVEREGASPGASASGGAENGAVTGAENRVVTGGAASSGSAAPKISVTAAYRVPASLRPVFGAAASVDADREALHGEADARAALAGYATREGLAAGGGRLRLDRLLAGALYNKLEPEKEGAVVDEADAAARLLGKLTQFQRIVRRTPQGPLEVVQRGSVKAIQVSMQDRQGGRKHITRIVHVESFAIDPDELGGMLQRKFQTSCSVTKLPGKAETGKEVALQGNLLHEAGKVLAAEYGVPLEFIDVKTKK</sequence>
<dbReference type="Proteomes" id="UP001445335">
    <property type="component" value="Unassembled WGS sequence"/>
</dbReference>
<dbReference type="CDD" id="cd11608">
    <property type="entry name" value="eIF2D_C"/>
    <property type="match status" value="1"/>
</dbReference>
<dbReference type="EMBL" id="JALJOU010000001">
    <property type="protein sequence ID" value="KAK9846268.1"/>
    <property type="molecule type" value="Genomic_DNA"/>
</dbReference>
<dbReference type="GO" id="GO:0003743">
    <property type="term" value="F:translation initiation factor activity"/>
    <property type="evidence" value="ECO:0007669"/>
    <property type="project" value="InterPro"/>
</dbReference>
<dbReference type="Pfam" id="PF01253">
    <property type="entry name" value="SUI1"/>
    <property type="match status" value="1"/>
</dbReference>
<dbReference type="InterPro" id="IPR041366">
    <property type="entry name" value="Pre-PUA"/>
</dbReference>
<keyword evidence="3" id="KW-1185">Reference proteome</keyword>
<dbReference type="GO" id="GO:0001731">
    <property type="term" value="P:formation of translation preinitiation complex"/>
    <property type="evidence" value="ECO:0007669"/>
    <property type="project" value="InterPro"/>
</dbReference>
<dbReference type="PANTHER" id="PTHR12217">
    <property type="entry name" value="EUKARYOTIC TRANSLATION INITIATION FACTOR 2D"/>
    <property type="match status" value="1"/>
</dbReference>
<dbReference type="InterPro" id="IPR039759">
    <property type="entry name" value="eIF2D_SUI1"/>
</dbReference>
<dbReference type="InterPro" id="IPR057429">
    <property type="entry name" value="WH_eIF2D"/>
</dbReference>
<organism evidence="2 3">
    <name type="scientific">Elliptochloris bilobata</name>
    <dbReference type="NCBI Taxonomy" id="381761"/>
    <lineage>
        <taxon>Eukaryota</taxon>
        <taxon>Viridiplantae</taxon>
        <taxon>Chlorophyta</taxon>
        <taxon>core chlorophytes</taxon>
        <taxon>Trebouxiophyceae</taxon>
        <taxon>Trebouxiophyceae incertae sedis</taxon>
        <taxon>Elliptochloris clade</taxon>
        <taxon>Elliptochloris</taxon>
    </lineage>
</organism>
<dbReference type="SUPFAM" id="SSF55159">
    <property type="entry name" value="eIF1-like"/>
    <property type="match status" value="1"/>
</dbReference>
<comment type="caution">
    <text evidence="2">The sequence shown here is derived from an EMBL/GenBank/DDBJ whole genome shotgun (WGS) entry which is preliminary data.</text>
</comment>
<dbReference type="PANTHER" id="PTHR12217:SF4">
    <property type="entry name" value="EUKARYOTIC TRANSLATION INITIATION FACTOR 2D"/>
    <property type="match status" value="1"/>
</dbReference>
<feature type="domain" description="SUI1" evidence="1">
    <location>
        <begin position="493"/>
        <end position="561"/>
    </location>
</feature>
<gene>
    <name evidence="2" type="ORF">WJX81_000422</name>
</gene>
<dbReference type="AlphaFoldDB" id="A0AAW1SJP9"/>
<dbReference type="InterPro" id="IPR039757">
    <property type="entry name" value="EIF2D"/>
</dbReference>
<evidence type="ECO:0000259" key="1">
    <source>
        <dbReference type="PROSITE" id="PS50296"/>
    </source>
</evidence>
<evidence type="ECO:0000313" key="2">
    <source>
        <dbReference type="EMBL" id="KAK9846268.1"/>
    </source>
</evidence>
<dbReference type="CDD" id="cd21156">
    <property type="entry name" value="PUA_eIF2d-like"/>
    <property type="match status" value="1"/>
</dbReference>